<evidence type="ECO:0000256" key="1">
    <source>
        <dbReference type="SAM" id="MobiDB-lite"/>
    </source>
</evidence>
<dbReference type="InParanoid" id="Q0UU63"/>
<evidence type="ECO:0000313" key="2">
    <source>
        <dbReference type="EMBL" id="EAT88461.1"/>
    </source>
</evidence>
<evidence type="ECO:0000313" key="3">
    <source>
        <dbReference type="Proteomes" id="UP000001055"/>
    </source>
</evidence>
<dbReference type="RefSeq" id="XP_001795113.1">
    <property type="nucleotide sequence ID" value="XM_001795061.1"/>
</dbReference>
<gene>
    <name evidence="2" type="ORF">SNOG_04701</name>
</gene>
<sequence length="40" mass="4660">MSLQWLCYVPGDRTPELRSVMRRGNRSSNNQEKTGKGDEY</sequence>
<dbReference type="HOGENOM" id="CLU_3299607_0_0_1"/>
<feature type="region of interest" description="Disordered" evidence="1">
    <location>
        <begin position="17"/>
        <end position="40"/>
    </location>
</feature>
<dbReference type="Proteomes" id="UP000001055">
    <property type="component" value="Unassembled WGS sequence"/>
</dbReference>
<accession>Q0UU63</accession>
<dbReference type="GeneID" id="5971981"/>
<dbReference type="KEGG" id="pno:SNOG_04701"/>
<dbReference type="AlphaFoldDB" id="Q0UU63"/>
<name>Q0UU63_PHANO</name>
<dbReference type="EMBL" id="CH445330">
    <property type="protein sequence ID" value="EAT88461.1"/>
    <property type="molecule type" value="Genomic_DNA"/>
</dbReference>
<reference evidence="3" key="1">
    <citation type="journal article" date="2007" name="Plant Cell">
        <title>Dothideomycete-plant interactions illuminated by genome sequencing and EST analysis of the wheat pathogen Stagonospora nodorum.</title>
        <authorList>
            <person name="Hane J.K."/>
            <person name="Lowe R.G."/>
            <person name="Solomon P.S."/>
            <person name="Tan K.C."/>
            <person name="Schoch C.L."/>
            <person name="Spatafora J.W."/>
            <person name="Crous P.W."/>
            <person name="Kodira C."/>
            <person name="Birren B.W."/>
            <person name="Galagan J.E."/>
            <person name="Torriani S.F."/>
            <person name="McDonald B.A."/>
            <person name="Oliver R.P."/>
        </authorList>
    </citation>
    <scope>NUCLEOTIDE SEQUENCE [LARGE SCALE GENOMIC DNA]</scope>
    <source>
        <strain evidence="3">SN15 / ATCC MYA-4574 / FGSC 10173</strain>
    </source>
</reference>
<proteinExistence type="predicted"/>
<protein>
    <submittedName>
        <fullName evidence="2">Uncharacterized protein</fullName>
    </submittedName>
</protein>
<organism evidence="2 3">
    <name type="scientific">Phaeosphaeria nodorum (strain SN15 / ATCC MYA-4574 / FGSC 10173)</name>
    <name type="common">Glume blotch fungus</name>
    <name type="synonym">Parastagonospora nodorum</name>
    <dbReference type="NCBI Taxonomy" id="321614"/>
    <lineage>
        <taxon>Eukaryota</taxon>
        <taxon>Fungi</taxon>
        <taxon>Dikarya</taxon>
        <taxon>Ascomycota</taxon>
        <taxon>Pezizomycotina</taxon>
        <taxon>Dothideomycetes</taxon>
        <taxon>Pleosporomycetidae</taxon>
        <taxon>Pleosporales</taxon>
        <taxon>Pleosporineae</taxon>
        <taxon>Phaeosphaeriaceae</taxon>
        <taxon>Parastagonospora</taxon>
    </lineage>
</organism>